<sequence length="122" mass="13367">MRLLQGVSGKKTHLSFREGRVLAGVSGKKTHLSCREGKVLAVLDIVVVEEPRSQAKLLGVAIQGGLVIDEQEVDIQEAHGIRMVHPAWLISKGELVLEEILLENTGKRLQQPIFSNSNSSSY</sequence>
<evidence type="ECO:0000313" key="2">
    <source>
        <dbReference type="Proteomes" id="UP001141253"/>
    </source>
</evidence>
<dbReference type="Proteomes" id="UP001141253">
    <property type="component" value="Chromosome 16"/>
</dbReference>
<dbReference type="EMBL" id="JAPFFI010000027">
    <property type="protein sequence ID" value="KAJ6303977.1"/>
    <property type="molecule type" value="Genomic_DNA"/>
</dbReference>
<accession>A0ABQ8ZQ45</accession>
<reference evidence="1" key="1">
    <citation type="submission" date="2022-10" db="EMBL/GenBank/DDBJ databases">
        <authorList>
            <person name="Hyden B.L."/>
            <person name="Feng K."/>
            <person name="Yates T."/>
            <person name="Jawdy S."/>
            <person name="Smart L.B."/>
            <person name="Muchero W."/>
        </authorList>
    </citation>
    <scope>NUCLEOTIDE SEQUENCE</scope>
    <source>
        <tissue evidence="1">Shoot tip</tissue>
    </source>
</reference>
<name>A0ABQ8ZQ45_9ROSI</name>
<evidence type="ECO:0000313" key="1">
    <source>
        <dbReference type="EMBL" id="KAJ6303977.1"/>
    </source>
</evidence>
<proteinExistence type="predicted"/>
<reference evidence="1" key="2">
    <citation type="journal article" date="2023" name="Int. J. Mol. Sci.">
        <title>De Novo Assembly and Annotation of 11 Diverse Shrub Willow (Salix) Genomes Reveals Novel Gene Organization in Sex-Linked Regions.</title>
        <authorList>
            <person name="Hyden B."/>
            <person name="Feng K."/>
            <person name="Yates T.B."/>
            <person name="Jawdy S."/>
            <person name="Cereghino C."/>
            <person name="Smart L.B."/>
            <person name="Muchero W."/>
        </authorList>
    </citation>
    <scope>NUCLEOTIDE SEQUENCE</scope>
    <source>
        <tissue evidence="1">Shoot tip</tissue>
    </source>
</reference>
<organism evidence="1 2">
    <name type="scientific">Salix suchowensis</name>
    <dbReference type="NCBI Taxonomy" id="1278906"/>
    <lineage>
        <taxon>Eukaryota</taxon>
        <taxon>Viridiplantae</taxon>
        <taxon>Streptophyta</taxon>
        <taxon>Embryophyta</taxon>
        <taxon>Tracheophyta</taxon>
        <taxon>Spermatophyta</taxon>
        <taxon>Magnoliopsida</taxon>
        <taxon>eudicotyledons</taxon>
        <taxon>Gunneridae</taxon>
        <taxon>Pentapetalae</taxon>
        <taxon>rosids</taxon>
        <taxon>fabids</taxon>
        <taxon>Malpighiales</taxon>
        <taxon>Salicaceae</taxon>
        <taxon>Saliceae</taxon>
        <taxon>Salix</taxon>
    </lineage>
</organism>
<comment type="caution">
    <text evidence="1">The sequence shown here is derived from an EMBL/GenBank/DDBJ whole genome shotgun (WGS) entry which is preliminary data.</text>
</comment>
<gene>
    <name evidence="1" type="ORF">OIU77_017786</name>
</gene>
<keyword evidence="2" id="KW-1185">Reference proteome</keyword>
<protein>
    <submittedName>
        <fullName evidence="1">Uncharacterized protein</fullName>
    </submittedName>
</protein>